<dbReference type="PROSITE" id="PS51186">
    <property type="entry name" value="GNAT"/>
    <property type="match status" value="1"/>
</dbReference>
<dbReference type="SUPFAM" id="SSF55729">
    <property type="entry name" value="Acyl-CoA N-acyltransferases (Nat)"/>
    <property type="match status" value="1"/>
</dbReference>
<keyword evidence="2" id="KW-0808">Transferase</keyword>
<organism evidence="2 3">
    <name type="scientific">Staphylococcus warneri</name>
    <dbReference type="NCBI Taxonomy" id="1292"/>
    <lineage>
        <taxon>Bacteria</taxon>
        <taxon>Bacillati</taxon>
        <taxon>Bacillota</taxon>
        <taxon>Bacilli</taxon>
        <taxon>Bacillales</taxon>
        <taxon>Staphylococcaceae</taxon>
        <taxon>Staphylococcus</taxon>
    </lineage>
</organism>
<dbReference type="InterPro" id="IPR016181">
    <property type="entry name" value="Acyl_CoA_acyltransferase"/>
</dbReference>
<reference evidence="2 3" key="1">
    <citation type="journal article" date="2016" name="Front. Microbiol.">
        <title>Comprehensive Phylogenetic Analysis of Bovine Non-aureus Staphylococci Species Based on Whole-Genome Sequencing.</title>
        <authorList>
            <person name="Naushad S."/>
            <person name="Barkema H.W."/>
            <person name="Luby C."/>
            <person name="Condas L.A."/>
            <person name="Nobrega D.B."/>
            <person name="Carson D.A."/>
            <person name="De Buck J."/>
        </authorList>
    </citation>
    <scope>NUCLEOTIDE SEQUENCE [LARGE SCALE GENOMIC DNA]</scope>
    <source>
        <strain evidence="2 3">SNUC 2993</strain>
    </source>
</reference>
<dbReference type="AlphaFoldDB" id="A0A2T4Q298"/>
<dbReference type="CDD" id="cd04301">
    <property type="entry name" value="NAT_SF"/>
    <property type="match status" value="1"/>
</dbReference>
<dbReference type="GO" id="GO:0016747">
    <property type="term" value="F:acyltransferase activity, transferring groups other than amino-acyl groups"/>
    <property type="evidence" value="ECO:0007669"/>
    <property type="project" value="InterPro"/>
</dbReference>
<proteinExistence type="predicted"/>
<dbReference type="InterPro" id="IPR000182">
    <property type="entry name" value="GNAT_dom"/>
</dbReference>
<name>A0A2T4Q298_STAWA</name>
<protein>
    <submittedName>
        <fullName evidence="2">N-acetyltransferase</fullName>
    </submittedName>
</protein>
<dbReference type="PANTHER" id="PTHR43072">
    <property type="entry name" value="N-ACETYLTRANSFERASE"/>
    <property type="match status" value="1"/>
</dbReference>
<dbReference type="PANTHER" id="PTHR43072:SF58">
    <property type="entry name" value="N-ACETYLTRANSFERASE DOMAIN-CONTAINING PROTEIN"/>
    <property type="match status" value="1"/>
</dbReference>
<gene>
    <name evidence="2" type="ORF">BU085_03540</name>
</gene>
<evidence type="ECO:0000313" key="2">
    <source>
        <dbReference type="EMBL" id="PTI51926.1"/>
    </source>
</evidence>
<dbReference type="STRING" id="1194526.A284_09945"/>
<dbReference type="Pfam" id="PF00583">
    <property type="entry name" value="Acetyltransf_1"/>
    <property type="match status" value="1"/>
</dbReference>
<accession>A0A2T4Q298</accession>
<evidence type="ECO:0000259" key="1">
    <source>
        <dbReference type="PROSITE" id="PS51186"/>
    </source>
</evidence>
<comment type="caution">
    <text evidence="2">The sequence shown here is derived from an EMBL/GenBank/DDBJ whole genome shotgun (WGS) entry which is preliminary data.</text>
</comment>
<dbReference type="EMBL" id="PZEV01000007">
    <property type="protein sequence ID" value="PTI51926.1"/>
    <property type="molecule type" value="Genomic_DNA"/>
</dbReference>
<dbReference type="RefSeq" id="WP_049425602.1">
    <property type="nucleotide sequence ID" value="NZ_JAFFRN010000013.1"/>
</dbReference>
<dbReference type="Gene3D" id="3.40.630.30">
    <property type="match status" value="1"/>
</dbReference>
<evidence type="ECO:0000313" key="3">
    <source>
        <dbReference type="Proteomes" id="UP000240717"/>
    </source>
</evidence>
<sequence length="147" mass="17336">MRKLTLSNQAIINEVAIIHEHLLENQEDNYKVTKTSIALRYEMINARLRHTNDTILLLENNQELKGFVWGHYELQTKTVIIELLYVYPHFRRQGLAKQLKMAIEQWAKDIGAESIQSTIHIKNKAMLNLNHQLGYDDSHIRMRKDLM</sequence>
<feature type="domain" description="N-acetyltransferase" evidence="1">
    <location>
        <begin position="10"/>
        <end position="147"/>
    </location>
</feature>
<dbReference type="Proteomes" id="UP000240717">
    <property type="component" value="Unassembled WGS sequence"/>
</dbReference>